<protein>
    <submittedName>
        <fullName evidence="1">Uncharacterized protein</fullName>
    </submittedName>
</protein>
<dbReference type="AlphaFoldDB" id="A0A397TUT0"/>
<reference evidence="1 2" key="1">
    <citation type="submission" date="2018-06" db="EMBL/GenBank/DDBJ databases">
        <title>Comparative genomics reveals the genomic features of Rhizophagus irregularis, R. cerebriforme, R. diaphanum and Gigaspora rosea, and their symbiotic lifestyle signature.</title>
        <authorList>
            <person name="Morin E."/>
            <person name="San Clemente H."/>
            <person name="Chen E.C.H."/>
            <person name="De La Providencia I."/>
            <person name="Hainaut M."/>
            <person name="Kuo A."/>
            <person name="Kohler A."/>
            <person name="Murat C."/>
            <person name="Tang N."/>
            <person name="Roy S."/>
            <person name="Loubradou J."/>
            <person name="Henrissat B."/>
            <person name="Grigoriev I.V."/>
            <person name="Corradi N."/>
            <person name="Roux C."/>
            <person name="Martin F.M."/>
        </authorList>
    </citation>
    <scope>NUCLEOTIDE SEQUENCE [LARGE SCALE GENOMIC DNA]</scope>
    <source>
        <strain evidence="1 2">DAOM 227022</strain>
    </source>
</reference>
<comment type="caution">
    <text evidence="1">The sequence shown here is derived from an EMBL/GenBank/DDBJ whole genome shotgun (WGS) entry which is preliminary data.</text>
</comment>
<evidence type="ECO:0000313" key="1">
    <source>
        <dbReference type="EMBL" id="RIA98664.1"/>
    </source>
</evidence>
<dbReference type="Proteomes" id="UP000265703">
    <property type="component" value="Unassembled WGS sequence"/>
</dbReference>
<accession>A0A397TUT0</accession>
<evidence type="ECO:0000313" key="2">
    <source>
        <dbReference type="Proteomes" id="UP000265703"/>
    </source>
</evidence>
<dbReference type="STRING" id="658196.A0A397TUT0"/>
<sequence length="294" mass="34043">MPEGELTDFEIIDTIRNANKKEEMMDETEFTPILKKVSPTDAENAIDKTMKFLYEQGPEFGDVNEELKVLRKLQKTSNEAVSNAKVNDTIREQISTQDNVSETNLQKRKDEIDRFFQKPNEQQSNRFVKKLRKSETTDEIIHHDDDDDEIEKEMCESAIKRIIQGLVTTTRKSLRRRGDLILRKGIHEYGASEVGKDYEDDNETKLLKERGLKSPKMLKNMLVDLGNFIMWETNKLRHLELVSFIHAGTNNNDNDDDVLEDLQEAGVHKCKNDKDLTIISNCIKTPQKKRTVNT</sequence>
<dbReference type="OrthoDB" id="2406748at2759"/>
<name>A0A397TUT0_9GLOM</name>
<organism evidence="1 2">
    <name type="scientific">Glomus cerebriforme</name>
    <dbReference type="NCBI Taxonomy" id="658196"/>
    <lineage>
        <taxon>Eukaryota</taxon>
        <taxon>Fungi</taxon>
        <taxon>Fungi incertae sedis</taxon>
        <taxon>Mucoromycota</taxon>
        <taxon>Glomeromycotina</taxon>
        <taxon>Glomeromycetes</taxon>
        <taxon>Glomerales</taxon>
        <taxon>Glomeraceae</taxon>
        <taxon>Glomus</taxon>
    </lineage>
</organism>
<keyword evidence="2" id="KW-1185">Reference proteome</keyword>
<proteinExistence type="predicted"/>
<dbReference type="EMBL" id="QKYT01000013">
    <property type="protein sequence ID" value="RIA98664.1"/>
    <property type="molecule type" value="Genomic_DNA"/>
</dbReference>
<gene>
    <name evidence="1" type="ORF">C1645_731555</name>
</gene>